<evidence type="ECO:0000313" key="9">
    <source>
        <dbReference type="EMBL" id="KAL0348675.1"/>
    </source>
</evidence>
<dbReference type="GO" id="GO:0035242">
    <property type="term" value="F:protein-arginine omega-N asymmetric methyltransferase activity"/>
    <property type="evidence" value="ECO:0007669"/>
    <property type="project" value="UniProtKB-EC"/>
</dbReference>
<dbReference type="Pfam" id="PF06325">
    <property type="entry name" value="PrmA"/>
    <property type="match status" value="1"/>
</dbReference>
<keyword evidence="4" id="KW-0804">Transcription</keyword>
<dbReference type="PROSITE" id="PS51678">
    <property type="entry name" value="SAM_MT_PRMT"/>
    <property type="match status" value="1"/>
</dbReference>
<evidence type="ECO:0000256" key="3">
    <source>
        <dbReference type="ARBA" id="ARBA00023015"/>
    </source>
</evidence>
<dbReference type="Gene3D" id="3.40.50.150">
    <property type="entry name" value="Vaccinia Virus protein VP39"/>
    <property type="match status" value="1"/>
</dbReference>
<evidence type="ECO:0000256" key="6">
    <source>
        <dbReference type="PROSITE-ProRule" id="PRU01015"/>
    </source>
</evidence>
<dbReference type="Gene3D" id="2.70.160.11">
    <property type="entry name" value="Hnrnp arginine n-methyltransferase1"/>
    <property type="match status" value="1"/>
</dbReference>
<accession>A0AAW2NXQ2</accession>
<feature type="compositionally biased region" description="Low complexity" evidence="7">
    <location>
        <begin position="446"/>
        <end position="465"/>
    </location>
</feature>
<keyword evidence="6" id="KW-0808">Transferase</keyword>
<dbReference type="InterPro" id="IPR029063">
    <property type="entry name" value="SAM-dependent_MTases_sf"/>
</dbReference>
<proteinExistence type="predicted"/>
<dbReference type="FunFam" id="3.40.50.150:FF:000052">
    <property type="entry name" value="Probable histone-arginine methyltransferase CARM1"/>
    <property type="match status" value="1"/>
</dbReference>
<name>A0AAW2NXQ2_9LAMI</name>
<dbReference type="PANTHER" id="PTHR11006:SF10">
    <property type="entry name" value="HISTONE-ARGININE METHYLTRANSFERASE CARMER-RELATED"/>
    <property type="match status" value="1"/>
</dbReference>
<evidence type="ECO:0000256" key="2">
    <source>
        <dbReference type="ARBA" id="ARBA00022691"/>
    </source>
</evidence>
<feature type="region of interest" description="Disordered" evidence="7">
    <location>
        <begin position="441"/>
        <end position="478"/>
    </location>
</feature>
<evidence type="ECO:0000256" key="5">
    <source>
        <dbReference type="ARBA" id="ARBA00049086"/>
    </source>
</evidence>
<dbReference type="InterPro" id="IPR057622">
    <property type="entry name" value="CARM1-like_PH"/>
</dbReference>
<protein>
    <recommendedName>
        <fullName evidence="1">type I protein arginine methyltransferase</fullName>
        <ecNumber evidence="1">2.1.1.319</ecNumber>
    </recommendedName>
</protein>
<dbReference type="Pfam" id="PF25350">
    <property type="entry name" value="PH_PRMT_N"/>
    <property type="match status" value="1"/>
</dbReference>
<gene>
    <name evidence="9" type="ORF">Sangu_1095300</name>
</gene>
<evidence type="ECO:0000256" key="4">
    <source>
        <dbReference type="ARBA" id="ARBA00023163"/>
    </source>
</evidence>
<dbReference type="GO" id="GO:0035241">
    <property type="term" value="F:protein-arginine omega-N monomethyltransferase activity"/>
    <property type="evidence" value="ECO:0007669"/>
    <property type="project" value="UniProtKB-ARBA"/>
</dbReference>
<comment type="catalytic activity">
    <reaction evidence="5">
        <text>L-arginyl-[protein] + 2 S-adenosyl-L-methionine = N(omega),N(omega)-dimethyl-L-arginyl-[protein] + 2 S-adenosyl-L-homocysteine + 2 H(+)</text>
        <dbReference type="Rhea" id="RHEA:48096"/>
        <dbReference type="Rhea" id="RHEA-COMP:10532"/>
        <dbReference type="Rhea" id="RHEA-COMP:11991"/>
        <dbReference type="ChEBI" id="CHEBI:15378"/>
        <dbReference type="ChEBI" id="CHEBI:29965"/>
        <dbReference type="ChEBI" id="CHEBI:57856"/>
        <dbReference type="ChEBI" id="CHEBI:59789"/>
        <dbReference type="ChEBI" id="CHEBI:61897"/>
        <dbReference type="EC" id="2.1.1.319"/>
    </reaction>
</comment>
<sequence>MEDNKLREQDFLVASISQLSISGSSSPPVVARFRSDLLLFGPESDSSDSVQFDLSNCELFKLGPFQSLCISEASEINKEKSYSRGITIQFRNEEESRAFHCAFEQWKKEVVVQGSSLPNGILSSSRSKFDDKIEASSAKMYFHYYGQLLHQQNMLQDYVRTGTYYAAVLENRVDFIDRVVVDVGAGSGILSLFAAQAGAKHVYAVEASEMADYARKLIAGNPLLSERITVIKGKVEDIELPEKADILISEPMGTLLVNERMLESYIIARDRLLVPNGKMFPTIGRIHMAPFSDEYLYIEIANKALFWQQQNYYGVNLTPLHGTAFQGYFSQPVVDAFDPRLLVAPAISHVIDFTSAKIYDSIDTLDEIGKWMRVWITKTVRSLTCSSNHSKTEYMDWPVGLMYYSMGAKMWGPGAEQGGILQSSSGKLDLKEPYYRMSQPQAYPMSQEQQPSQQLLQTQDLQIQSQDEEGSDLLQQTV</sequence>
<organism evidence="9">
    <name type="scientific">Sesamum angustifolium</name>
    <dbReference type="NCBI Taxonomy" id="2727405"/>
    <lineage>
        <taxon>Eukaryota</taxon>
        <taxon>Viridiplantae</taxon>
        <taxon>Streptophyta</taxon>
        <taxon>Embryophyta</taxon>
        <taxon>Tracheophyta</taxon>
        <taxon>Spermatophyta</taxon>
        <taxon>Magnoliopsida</taxon>
        <taxon>eudicotyledons</taxon>
        <taxon>Gunneridae</taxon>
        <taxon>Pentapetalae</taxon>
        <taxon>asterids</taxon>
        <taxon>lamiids</taxon>
        <taxon>Lamiales</taxon>
        <taxon>Pedaliaceae</taxon>
        <taxon>Sesamum</taxon>
    </lineage>
</organism>
<reference evidence="9" key="1">
    <citation type="submission" date="2020-06" db="EMBL/GenBank/DDBJ databases">
        <authorList>
            <person name="Li T."/>
            <person name="Hu X."/>
            <person name="Zhang T."/>
            <person name="Song X."/>
            <person name="Zhang H."/>
            <person name="Dai N."/>
            <person name="Sheng W."/>
            <person name="Hou X."/>
            <person name="Wei L."/>
        </authorList>
    </citation>
    <scope>NUCLEOTIDE SEQUENCE</scope>
    <source>
        <strain evidence="9">G01</strain>
        <tissue evidence="9">Leaf</tissue>
    </source>
</reference>
<reference evidence="9" key="2">
    <citation type="journal article" date="2024" name="Plant">
        <title>Genomic evolution and insights into agronomic trait innovations of Sesamum species.</title>
        <authorList>
            <person name="Miao H."/>
            <person name="Wang L."/>
            <person name="Qu L."/>
            <person name="Liu H."/>
            <person name="Sun Y."/>
            <person name="Le M."/>
            <person name="Wang Q."/>
            <person name="Wei S."/>
            <person name="Zheng Y."/>
            <person name="Lin W."/>
            <person name="Duan Y."/>
            <person name="Cao H."/>
            <person name="Xiong S."/>
            <person name="Wang X."/>
            <person name="Wei L."/>
            <person name="Li C."/>
            <person name="Ma Q."/>
            <person name="Ju M."/>
            <person name="Zhao R."/>
            <person name="Li G."/>
            <person name="Mu C."/>
            <person name="Tian Q."/>
            <person name="Mei H."/>
            <person name="Zhang T."/>
            <person name="Gao T."/>
            <person name="Zhang H."/>
        </authorList>
    </citation>
    <scope>NUCLEOTIDE SEQUENCE</scope>
    <source>
        <strain evidence="9">G01</strain>
    </source>
</reference>
<keyword evidence="6 9" id="KW-0489">Methyltransferase</keyword>
<evidence type="ECO:0000256" key="1">
    <source>
        <dbReference type="ARBA" id="ARBA00011925"/>
    </source>
</evidence>
<dbReference type="GO" id="GO:0070611">
    <property type="term" value="F:histone H3R2 methyltransferase activity"/>
    <property type="evidence" value="ECO:0007669"/>
    <property type="project" value="TreeGrafter"/>
</dbReference>
<dbReference type="CDD" id="cd02440">
    <property type="entry name" value="AdoMet_MTases"/>
    <property type="match status" value="1"/>
</dbReference>
<dbReference type="EMBL" id="JACGWK010000006">
    <property type="protein sequence ID" value="KAL0348675.1"/>
    <property type="molecule type" value="Genomic_DNA"/>
</dbReference>
<dbReference type="PANTHER" id="PTHR11006">
    <property type="entry name" value="PROTEIN ARGININE N-METHYLTRANSFERASE"/>
    <property type="match status" value="1"/>
</dbReference>
<comment type="caution">
    <text evidence="9">The sequence shown here is derived from an EMBL/GenBank/DDBJ whole genome shotgun (WGS) entry which is preliminary data.</text>
</comment>
<evidence type="ECO:0000259" key="8">
    <source>
        <dbReference type="Pfam" id="PF25350"/>
    </source>
</evidence>
<evidence type="ECO:0000256" key="7">
    <source>
        <dbReference type="SAM" id="MobiDB-lite"/>
    </source>
</evidence>
<dbReference type="SUPFAM" id="SSF53335">
    <property type="entry name" value="S-adenosyl-L-methionine-dependent methyltransferases"/>
    <property type="match status" value="1"/>
</dbReference>
<keyword evidence="3" id="KW-0805">Transcription regulation</keyword>
<dbReference type="AlphaFoldDB" id="A0AAW2NXQ2"/>
<dbReference type="GO" id="GO:0032259">
    <property type="term" value="P:methylation"/>
    <property type="evidence" value="ECO:0007669"/>
    <property type="project" value="UniProtKB-KW"/>
</dbReference>
<dbReference type="InterPro" id="IPR025799">
    <property type="entry name" value="Arg_MeTrfase"/>
</dbReference>
<keyword evidence="2 6" id="KW-0949">S-adenosyl-L-methionine</keyword>
<dbReference type="EC" id="2.1.1.319" evidence="1"/>
<feature type="domain" description="Probable histone-arginine methyltransferase CARM1-like N-terminal PH" evidence="8">
    <location>
        <begin position="8"/>
        <end position="108"/>
    </location>
</feature>